<feature type="transmembrane region" description="Helical" evidence="7">
    <location>
        <begin position="57"/>
        <end position="79"/>
    </location>
</feature>
<feature type="domain" description="Glycine transporter" evidence="8">
    <location>
        <begin position="92"/>
        <end position="165"/>
    </location>
</feature>
<comment type="subcellular location">
    <subcellularLocation>
        <location evidence="1">Cell membrane</location>
        <topology evidence="1">Multi-pass membrane protein</topology>
    </subcellularLocation>
</comment>
<dbReference type="InterPro" id="IPR005115">
    <property type="entry name" value="Gly_transporter"/>
</dbReference>
<reference evidence="9" key="1">
    <citation type="submission" date="2023-06" db="EMBL/GenBank/DDBJ databases">
        <title>Genomic of Parafulvivirga corallium.</title>
        <authorList>
            <person name="Wang G."/>
        </authorList>
    </citation>
    <scope>NUCLEOTIDE SEQUENCE</scope>
    <source>
        <strain evidence="9">BMA10</strain>
    </source>
</reference>
<dbReference type="Pfam" id="PF03458">
    <property type="entry name" value="Gly_transporter"/>
    <property type="match status" value="2"/>
</dbReference>
<keyword evidence="10" id="KW-1185">Reference proteome</keyword>
<feature type="domain" description="Glycine transporter" evidence="8">
    <location>
        <begin position="6"/>
        <end position="80"/>
    </location>
</feature>
<dbReference type="PANTHER" id="PTHR30506">
    <property type="entry name" value="INNER MEMBRANE PROTEIN"/>
    <property type="match status" value="1"/>
</dbReference>
<dbReference type="RefSeq" id="WP_346751558.1">
    <property type="nucleotide sequence ID" value="NZ_JAUJEA010000003.1"/>
</dbReference>
<feature type="transmembrane region" description="Helical" evidence="7">
    <location>
        <begin position="31"/>
        <end position="51"/>
    </location>
</feature>
<name>A0ABT8KLD9_9BACT</name>
<evidence type="ECO:0000313" key="9">
    <source>
        <dbReference type="EMBL" id="MDN5201530.1"/>
    </source>
</evidence>
<evidence type="ECO:0000256" key="6">
    <source>
        <dbReference type="ARBA" id="ARBA00023136"/>
    </source>
</evidence>
<evidence type="ECO:0000256" key="3">
    <source>
        <dbReference type="ARBA" id="ARBA00022475"/>
    </source>
</evidence>
<protein>
    <submittedName>
        <fullName evidence="9">Trimeric intracellular cation channel family protein</fullName>
    </submittedName>
</protein>
<organism evidence="9 10">
    <name type="scientific">Splendidivirga corallicola</name>
    <dbReference type="NCBI Taxonomy" id="3051826"/>
    <lineage>
        <taxon>Bacteria</taxon>
        <taxon>Pseudomonadati</taxon>
        <taxon>Bacteroidota</taxon>
        <taxon>Cytophagia</taxon>
        <taxon>Cytophagales</taxon>
        <taxon>Splendidivirgaceae</taxon>
        <taxon>Splendidivirga</taxon>
    </lineage>
</organism>
<keyword evidence="3" id="KW-1003">Cell membrane</keyword>
<evidence type="ECO:0000256" key="2">
    <source>
        <dbReference type="ARBA" id="ARBA00008193"/>
    </source>
</evidence>
<dbReference type="Proteomes" id="UP001172082">
    <property type="component" value="Unassembled WGS sequence"/>
</dbReference>
<evidence type="ECO:0000256" key="7">
    <source>
        <dbReference type="SAM" id="Phobius"/>
    </source>
</evidence>
<dbReference type="PANTHER" id="PTHR30506:SF3">
    <property type="entry name" value="UPF0126 INNER MEMBRANE PROTEIN YADS-RELATED"/>
    <property type="match status" value="1"/>
</dbReference>
<evidence type="ECO:0000256" key="1">
    <source>
        <dbReference type="ARBA" id="ARBA00004651"/>
    </source>
</evidence>
<evidence type="ECO:0000256" key="5">
    <source>
        <dbReference type="ARBA" id="ARBA00022989"/>
    </source>
</evidence>
<comment type="similarity">
    <text evidence="2">Belongs to the UPF0126 family.</text>
</comment>
<keyword evidence="6 7" id="KW-0472">Membrane</keyword>
<gene>
    <name evidence="9" type="ORF">QQ008_09165</name>
</gene>
<keyword evidence="4 7" id="KW-0812">Transmembrane</keyword>
<proteinExistence type="inferred from homology"/>
<feature type="transmembrane region" description="Helical" evidence="7">
    <location>
        <begin position="6"/>
        <end position="24"/>
    </location>
</feature>
<evidence type="ECO:0000259" key="8">
    <source>
        <dbReference type="Pfam" id="PF03458"/>
    </source>
</evidence>
<evidence type="ECO:0000313" key="10">
    <source>
        <dbReference type="Proteomes" id="UP001172082"/>
    </source>
</evidence>
<keyword evidence="5 7" id="KW-1133">Transmembrane helix</keyword>
<sequence length="200" mass="22146">MDLLYYLDLIGTFVFAISGTISAAEKKLDLFGASVIGFITAVGGGTVRDLLLDLHPITWLIDMYYIWAIVLGVLSTFLFRRYIVKLRRTLFIFDTIGIGVFTVLGIQKALLVDILPVFAIIMGMVSATVGGVIRDILCNEIPLIFRKEIYATACLAGGAIFFILNSFNLDLNLNYIISILVIIGIRTVSIKMRLSMPNIK</sequence>
<feature type="transmembrane region" description="Helical" evidence="7">
    <location>
        <begin position="91"/>
        <end position="111"/>
    </location>
</feature>
<comment type="caution">
    <text evidence="9">The sequence shown here is derived from an EMBL/GenBank/DDBJ whole genome shotgun (WGS) entry which is preliminary data.</text>
</comment>
<feature type="transmembrane region" description="Helical" evidence="7">
    <location>
        <begin position="173"/>
        <end position="190"/>
    </location>
</feature>
<feature type="transmembrane region" description="Helical" evidence="7">
    <location>
        <begin position="149"/>
        <end position="167"/>
    </location>
</feature>
<evidence type="ECO:0000256" key="4">
    <source>
        <dbReference type="ARBA" id="ARBA00022692"/>
    </source>
</evidence>
<feature type="transmembrane region" description="Helical" evidence="7">
    <location>
        <begin position="117"/>
        <end position="137"/>
    </location>
</feature>
<accession>A0ABT8KLD9</accession>
<dbReference type="EMBL" id="JAUJEA010000003">
    <property type="protein sequence ID" value="MDN5201530.1"/>
    <property type="molecule type" value="Genomic_DNA"/>
</dbReference>